<comment type="caution">
    <text evidence="3">The sequence shown here is derived from an EMBL/GenBank/DDBJ whole genome shotgun (WGS) entry which is preliminary data.</text>
</comment>
<keyword evidence="1" id="KW-0812">Transmembrane</keyword>
<protein>
    <recommendedName>
        <fullName evidence="2">Peptidase C39 domain-containing protein</fullName>
    </recommendedName>
</protein>
<feature type="transmembrane region" description="Helical" evidence="1">
    <location>
        <begin position="494"/>
        <end position="518"/>
    </location>
</feature>
<sequence>MTTFKTLDELNEFNKKGFEQVFGQKKIEHPESPFKKGSFDDLKFNARPHEVFKLDWKTYGSIDFADKFLPYIKKYYKGKGMWMYDGAELFNGLKKVERKLFTFDDHEYLISLINYTYPKGVLAQERKERTQVSDNEVLTFIEVDESENIDIHFKFGKRFKEYLEKSLENNERKVSISSLENKIYETDIKTFQSFFKKELVHKNMMCYVLSTLGIEKEATELAEFNALFSKKVTSFMEDFTIVDKYKPYVFIEKSQRDVQLKTDRTINEGGKVTPKPNEIYIWLVHKDSSFILIQFGANVARDLKKREITQEYLEDLIGSLIKAELENQSFSKGQIDAATNKGLGRAMTSLYILEDLKNNNENKEVFKVNPALYLGLKATKFTVDLIDSFRFEEYNWNPRLENYQPIIEGDTILNAQFCGLINGIIDQVKAVPQLAAFLAKMQSPQELEKFIKAIKKMLDEGIFVTLLQSTTKEYQKALQEGNVERLYYNLAHDLIAILSLFLLVYQVALGISSFVNFLGKSVTFIKRFGRKGLTKLKKLNKKQLKEVFNSFEFGSGGFLKYKKVISRKMIKQEHQMSCAAACITQLAKDKGIKITEKVVREFAGTTIDTGTVNTGIIKGMEKVFKSKDVVAKSFFRNTEEVMPLIIKDLSDDGSWIATIYPPDGRMHAVIVDKVVGKDVFIRDPWPLEDLFSEGVNGVEAIVNMDEFAYSWLRGGSESFTVK</sequence>
<dbReference type="RefSeq" id="WP_348737341.1">
    <property type="nucleotide sequence ID" value="NZ_CAXJRC010000007.1"/>
</dbReference>
<organism evidence="3 4">
    <name type="scientific">Tenacibaculum vairaonense</name>
    <dbReference type="NCBI Taxonomy" id="3137860"/>
    <lineage>
        <taxon>Bacteria</taxon>
        <taxon>Pseudomonadati</taxon>
        <taxon>Bacteroidota</taxon>
        <taxon>Flavobacteriia</taxon>
        <taxon>Flavobacteriales</taxon>
        <taxon>Flavobacteriaceae</taxon>
        <taxon>Tenacibaculum</taxon>
    </lineage>
</organism>
<dbReference type="Proteomes" id="UP001497602">
    <property type="component" value="Unassembled WGS sequence"/>
</dbReference>
<name>A0ABM9PIW8_9FLAO</name>
<evidence type="ECO:0000259" key="2">
    <source>
        <dbReference type="Pfam" id="PF03412"/>
    </source>
</evidence>
<keyword evidence="1" id="KW-1133">Transmembrane helix</keyword>
<gene>
    <name evidence="3" type="ORF">T190115A13A_160050</name>
</gene>
<reference evidence="3 4" key="1">
    <citation type="submission" date="2024-05" db="EMBL/GenBank/DDBJ databases">
        <authorList>
            <person name="Duchaud E."/>
        </authorList>
    </citation>
    <scope>NUCLEOTIDE SEQUENCE [LARGE SCALE GENOMIC DNA]</scope>
    <source>
        <strain evidence="3">Ena-SAMPLE-TAB-13-05-2024-13:56:06:370-140305</strain>
    </source>
</reference>
<dbReference type="Pfam" id="PF03412">
    <property type="entry name" value="Peptidase_C39"/>
    <property type="match status" value="1"/>
</dbReference>
<keyword evidence="4" id="KW-1185">Reference proteome</keyword>
<evidence type="ECO:0000313" key="3">
    <source>
        <dbReference type="EMBL" id="CAL2105517.1"/>
    </source>
</evidence>
<dbReference type="InterPro" id="IPR005074">
    <property type="entry name" value="Peptidase_C39"/>
</dbReference>
<evidence type="ECO:0000313" key="4">
    <source>
        <dbReference type="Proteomes" id="UP001497602"/>
    </source>
</evidence>
<dbReference type="Gene3D" id="3.90.70.10">
    <property type="entry name" value="Cysteine proteinases"/>
    <property type="match status" value="1"/>
</dbReference>
<accession>A0ABM9PIW8</accession>
<dbReference type="EMBL" id="CAXJRC010000007">
    <property type="protein sequence ID" value="CAL2105517.1"/>
    <property type="molecule type" value="Genomic_DNA"/>
</dbReference>
<keyword evidence="1" id="KW-0472">Membrane</keyword>
<proteinExistence type="predicted"/>
<feature type="domain" description="Peptidase C39" evidence="2">
    <location>
        <begin position="568"/>
        <end position="684"/>
    </location>
</feature>
<evidence type="ECO:0000256" key="1">
    <source>
        <dbReference type="SAM" id="Phobius"/>
    </source>
</evidence>